<keyword evidence="7" id="KW-1185">Reference proteome</keyword>
<dbReference type="HOGENOM" id="CLU_006586_8_1_1"/>
<protein>
    <recommendedName>
        <fullName evidence="5">Carboxylesterase type B domain-containing protein</fullName>
    </recommendedName>
</protein>
<proteinExistence type="inferred from homology"/>
<sequence length="736" mass="79031">MRSQKLSLAATALVNQVLGQACAAPQGVGATFQTLHYNNLGPENNGTAFVAVRDILDHSTAAAACSKIGESLVTISELSTAHRDELQLQLTYLVETDNLGDDVAFWVKDGGKCSAYTVKSSISVEVQCDKRLPALCTSTVAPSSDTNRKHEPSSEVTVPSGGLNIKGYRDKRSFRFLAIPYADPPVDKLRFMAPRNYSGKADIDATTLPASCMQAESPYGDTSNASEDCLYLNVFTPVVPSSRLAIVKQRPVAVYFYGGAFVEGAISLIDYDGGNFASRSDVVVVTVNYRLGALGFLATNSLIDGSMGIKDQVQALRWVQDNIASFGGDPSKVTIFGQSAGGQSTVALLSSSAAKGMFRGAISQSAPVDLPWFTREVYTKLITPQVAGAVKCGIELSEKDLVKCLQSAPAESFINSAPGMSLALNTIKTAVANGYFHSSTFVAAIEPFLPMVDDNHSGIIDGQFDELIQAGKLPSAVPVMFSTVANEGTLFVNRVLKESIGNSQATLDAGLPILFPPKLAAKILASGVFQVDKNDPDGTRNMVGDLVTYSEWSCAQGYILDHAVSVFPSAYQVQIGSGHQQANASEVTPTCFPNHDYNATCHTADVLPVWGNLNSKSISVLPYYSNDDILHSQFMNDIWGSFFHTLDPNPDSKALERRGPAYAYTSRVFGADGYKLKKHTKKAQNVSFLSIPPKYVDNPGASKQCAVFTDNGYTFQHASFGILGGITGRALRRWFY</sequence>
<dbReference type="InterPro" id="IPR019826">
    <property type="entry name" value="Carboxylesterase_B_AS"/>
</dbReference>
<dbReference type="Gene3D" id="3.40.50.1820">
    <property type="entry name" value="alpha/beta hydrolase"/>
    <property type="match status" value="1"/>
</dbReference>
<accession>A0A0A1TDM2</accession>
<dbReference type="PANTHER" id="PTHR43142:SF6">
    <property type="entry name" value="PUTATIVE (AFU_ORTHOLOGUE AFUA_7G01710)-RELATED"/>
    <property type="match status" value="1"/>
</dbReference>
<feature type="region of interest" description="Disordered" evidence="3">
    <location>
        <begin position="139"/>
        <end position="161"/>
    </location>
</feature>
<dbReference type="SUPFAM" id="SSF53474">
    <property type="entry name" value="alpha/beta-Hydrolases"/>
    <property type="match status" value="1"/>
</dbReference>
<dbReference type="PROSITE" id="PS00122">
    <property type="entry name" value="CARBOXYLESTERASE_B_1"/>
    <property type="match status" value="1"/>
</dbReference>
<dbReference type="Proteomes" id="UP000039046">
    <property type="component" value="Unassembled WGS sequence"/>
</dbReference>
<dbReference type="InterPro" id="IPR019819">
    <property type="entry name" value="Carboxylesterase_B_CS"/>
</dbReference>
<dbReference type="ESTHER" id="9hypo-a0a0a1tdm2">
    <property type="family name" value="Fungal_carboxylesterase_lipase"/>
</dbReference>
<evidence type="ECO:0000313" key="6">
    <source>
        <dbReference type="EMBL" id="CEJ87314.1"/>
    </source>
</evidence>
<reference evidence="6 7" key="1">
    <citation type="journal article" date="2015" name="Genome Announc.">
        <title>Draft Genome Sequence and Gene Annotation of the Entomopathogenic Fungus Verticillium hemipterigenum.</title>
        <authorList>
            <person name="Horn F."/>
            <person name="Habel A."/>
            <person name="Scharf D.H."/>
            <person name="Dworschak J."/>
            <person name="Brakhage A.A."/>
            <person name="Guthke R."/>
            <person name="Hertweck C."/>
            <person name="Linde J."/>
        </authorList>
    </citation>
    <scope>NUCLEOTIDE SEQUENCE [LARGE SCALE GENOMIC DNA]</scope>
</reference>
<feature type="domain" description="Carboxylesterase type B" evidence="5">
    <location>
        <begin position="172"/>
        <end position="651"/>
    </location>
</feature>
<keyword evidence="4" id="KW-0732">Signal</keyword>
<organism evidence="6 7">
    <name type="scientific">[Torrubiella] hemipterigena</name>
    <dbReference type="NCBI Taxonomy" id="1531966"/>
    <lineage>
        <taxon>Eukaryota</taxon>
        <taxon>Fungi</taxon>
        <taxon>Dikarya</taxon>
        <taxon>Ascomycota</taxon>
        <taxon>Pezizomycotina</taxon>
        <taxon>Sordariomycetes</taxon>
        <taxon>Hypocreomycetidae</taxon>
        <taxon>Hypocreales</taxon>
        <taxon>Clavicipitaceae</taxon>
        <taxon>Clavicipitaceae incertae sedis</taxon>
        <taxon>'Torrubiella' clade</taxon>
    </lineage>
</organism>
<comment type="similarity">
    <text evidence="1">Belongs to the type-B carboxylesterase/lipase family.</text>
</comment>
<evidence type="ECO:0000256" key="2">
    <source>
        <dbReference type="ARBA" id="ARBA00022801"/>
    </source>
</evidence>
<evidence type="ECO:0000313" key="7">
    <source>
        <dbReference type="Proteomes" id="UP000039046"/>
    </source>
</evidence>
<dbReference type="InterPro" id="IPR002018">
    <property type="entry name" value="CarbesteraseB"/>
</dbReference>
<evidence type="ECO:0000256" key="1">
    <source>
        <dbReference type="ARBA" id="ARBA00005964"/>
    </source>
</evidence>
<name>A0A0A1TDM2_9HYPO</name>
<dbReference type="EMBL" id="CDHN01000002">
    <property type="protein sequence ID" value="CEJ87314.1"/>
    <property type="molecule type" value="Genomic_DNA"/>
</dbReference>
<dbReference type="STRING" id="1531966.A0A0A1TDM2"/>
<keyword evidence="2" id="KW-0378">Hydrolase</keyword>
<dbReference type="InterPro" id="IPR029058">
    <property type="entry name" value="AB_hydrolase_fold"/>
</dbReference>
<dbReference type="PANTHER" id="PTHR43142">
    <property type="entry name" value="CARBOXYLIC ESTER HYDROLASE"/>
    <property type="match status" value="1"/>
</dbReference>
<dbReference type="AlphaFoldDB" id="A0A0A1TDM2"/>
<evidence type="ECO:0000256" key="4">
    <source>
        <dbReference type="SAM" id="SignalP"/>
    </source>
</evidence>
<dbReference type="PROSITE" id="PS51257">
    <property type="entry name" value="PROKAR_LIPOPROTEIN"/>
    <property type="match status" value="1"/>
</dbReference>
<dbReference type="GO" id="GO:0016787">
    <property type="term" value="F:hydrolase activity"/>
    <property type="evidence" value="ECO:0007669"/>
    <property type="project" value="UniProtKB-KW"/>
</dbReference>
<feature type="chain" id="PRO_5007239363" description="Carboxylesterase type B domain-containing protein" evidence="4">
    <location>
        <begin position="20"/>
        <end position="736"/>
    </location>
</feature>
<dbReference type="OrthoDB" id="408631at2759"/>
<feature type="signal peptide" evidence="4">
    <location>
        <begin position="1"/>
        <end position="19"/>
    </location>
</feature>
<dbReference type="Pfam" id="PF00135">
    <property type="entry name" value="COesterase"/>
    <property type="match status" value="1"/>
</dbReference>
<dbReference type="PROSITE" id="PS00941">
    <property type="entry name" value="CARBOXYLESTERASE_B_2"/>
    <property type="match status" value="1"/>
</dbReference>
<evidence type="ECO:0000256" key="3">
    <source>
        <dbReference type="SAM" id="MobiDB-lite"/>
    </source>
</evidence>
<gene>
    <name evidence="6" type="ORF">VHEMI04375</name>
</gene>
<evidence type="ECO:0000259" key="5">
    <source>
        <dbReference type="Pfam" id="PF00135"/>
    </source>
</evidence>